<evidence type="ECO:0000256" key="3">
    <source>
        <dbReference type="ARBA" id="ARBA00004496"/>
    </source>
</evidence>
<feature type="binding site" evidence="9">
    <location>
        <position position="9"/>
    </location>
    <ligand>
        <name>a divalent metal cation</name>
        <dbReference type="ChEBI" id="CHEBI:60240"/>
    </ligand>
</feature>
<evidence type="ECO:0000256" key="1">
    <source>
        <dbReference type="ARBA" id="ARBA00000815"/>
    </source>
</evidence>
<protein>
    <recommendedName>
        <fullName evidence="9">5'-nucleotidase SurE</fullName>
        <ecNumber evidence="9">3.1.3.5</ecNumber>
    </recommendedName>
    <alternativeName>
        <fullName evidence="9">Nucleoside 5'-monophosphate phosphohydrolase</fullName>
    </alternativeName>
</protein>
<evidence type="ECO:0000256" key="7">
    <source>
        <dbReference type="ARBA" id="ARBA00022741"/>
    </source>
</evidence>
<dbReference type="Gene3D" id="3.40.1210.10">
    <property type="entry name" value="Survival protein SurE-like phosphatase/nucleotidase"/>
    <property type="match status" value="1"/>
</dbReference>
<gene>
    <name evidence="9 11" type="primary">surE</name>
    <name evidence="11" type="ORF">PRVXT_001674</name>
</gene>
<sequence length="250" mass="27857">MKILITNDDGIYAQGIDELVNFFLKKEAKVYVVAPDRERSASGQAITLHSPLRAQKVTKWEKAISWAVDGTPTDCVKLGLAELVDDSIDMVISGINIGPNLGTDVLYSGTVSAAIEGAVSGVPAIAISLVSADNIDFSYSANVAYRFAKLMYNNNVPKDTLLNINVPDGEENKIKGLKYTVLGQVRYKNPFEKRKDPRGKHYYWLSGERNQDVSNRQSDVYAISKNFVSVCPIHFDFTNYRLLEIIKDWK</sequence>
<comment type="similarity">
    <text evidence="4 9">Belongs to the SurE nucleotidase family.</text>
</comment>
<dbReference type="EC" id="3.1.3.5" evidence="9"/>
<dbReference type="AlphaFoldDB" id="A0AAU7VIF8"/>
<feature type="binding site" evidence="9">
    <location>
        <position position="8"/>
    </location>
    <ligand>
        <name>a divalent metal cation</name>
        <dbReference type="ChEBI" id="CHEBI:60240"/>
    </ligand>
</feature>
<evidence type="ECO:0000256" key="6">
    <source>
        <dbReference type="ARBA" id="ARBA00022723"/>
    </source>
</evidence>
<dbReference type="GO" id="GO:0005737">
    <property type="term" value="C:cytoplasm"/>
    <property type="evidence" value="ECO:0007669"/>
    <property type="project" value="UniProtKB-SubCell"/>
</dbReference>
<dbReference type="GO" id="GO:0000166">
    <property type="term" value="F:nucleotide binding"/>
    <property type="evidence" value="ECO:0007669"/>
    <property type="project" value="UniProtKB-KW"/>
</dbReference>
<keyword evidence="6 9" id="KW-0479">Metal-binding</keyword>
<dbReference type="NCBIfam" id="TIGR00087">
    <property type="entry name" value="surE"/>
    <property type="match status" value="1"/>
</dbReference>
<dbReference type="EMBL" id="CP158367">
    <property type="protein sequence ID" value="XBX73679.1"/>
    <property type="molecule type" value="Genomic_DNA"/>
</dbReference>
<dbReference type="HAMAP" id="MF_00060">
    <property type="entry name" value="SurE"/>
    <property type="match status" value="1"/>
</dbReference>
<dbReference type="GO" id="GO:0004309">
    <property type="term" value="F:exopolyphosphatase activity"/>
    <property type="evidence" value="ECO:0007669"/>
    <property type="project" value="TreeGrafter"/>
</dbReference>
<dbReference type="InterPro" id="IPR036523">
    <property type="entry name" value="SurE-like_sf"/>
</dbReference>
<dbReference type="GO" id="GO:0008254">
    <property type="term" value="F:3'-nucleotidase activity"/>
    <property type="evidence" value="ECO:0007669"/>
    <property type="project" value="TreeGrafter"/>
</dbReference>
<evidence type="ECO:0000256" key="4">
    <source>
        <dbReference type="ARBA" id="ARBA00011062"/>
    </source>
</evidence>
<dbReference type="InterPro" id="IPR002828">
    <property type="entry name" value="SurE-like_Pase/nucleotidase"/>
</dbReference>
<keyword evidence="7 9" id="KW-0547">Nucleotide-binding</keyword>
<reference evidence="11" key="1">
    <citation type="journal article" date="2013" name="Extremophiles">
        <title>Proteinivorax tanatarense gen. nov., sp. nov., an anaerobic, haloalkaliphilic, proteolytic bacterium isolated from a decaying algal bloom, and proposal of Proteinivoraceae fam. nov.</title>
        <authorList>
            <person name="Kevbrin V."/>
            <person name="Boltyanskaya Y."/>
            <person name="Zhilina T."/>
            <person name="Kolganova T."/>
            <person name="Lavrentjeva E."/>
            <person name="Kuznetsov B."/>
        </authorList>
    </citation>
    <scope>NUCLEOTIDE SEQUENCE</scope>
    <source>
        <strain evidence="11">Z-910T</strain>
    </source>
</reference>
<feature type="binding site" evidence="9">
    <location>
        <position position="40"/>
    </location>
    <ligand>
        <name>a divalent metal cation</name>
        <dbReference type="ChEBI" id="CHEBI:60240"/>
    </ligand>
</feature>
<comment type="function">
    <text evidence="9">Nucleotidase that shows phosphatase activity on nucleoside 5'-monophosphates.</text>
</comment>
<dbReference type="SUPFAM" id="SSF64167">
    <property type="entry name" value="SurE-like"/>
    <property type="match status" value="1"/>
</dbReference>
<dbReference type="NCBIfam" id="NF001490">
    <property type="entry name" value="PRK00346.1-4"/>
    <property type="match status" value="1"/>
</dbReference>
<dbReference type="InterPro" id="IPR030048">
    <property type="entry name" value="SurE"/>
</dbReference>
<reference evidence="11" key="2">
    <citation type="submission" date="2024-06" db="EMBL/GenBank/DDBJ databases">
        <authorList>
            <person name="Petrova K.O."/>
            <person name="Toshchakov S.V."/>
            <person name="Boltjanskaja Y.V."/>
            <person name="Kevbrin V."/>
        </authorList>
    </citation>
    <scope>NUCLEOTIDE SEQUENCE</scope>
    <source>
        <strain evidence="11">Z-910T</strain>
    </source>
</reference>
<feature type="binding site" evidence="9">
    <location>
        <position position="96"/>
    </location>
    <ligand>
        <name>a divalent metal cation</name>
        <dbReference type="ChEBI" id="CHEBI:60240"/>
    </ligand>
</feature>
<evidence type="ECO:0000256" key="8">
    <source>
        <dbReference type="ARBA" id="ARBA00022801"/>
    </source>
</evidence>
<organism evidence="11">
    <name type="scientific">Proteinivorax tanatarense</name>
    <dbReference type="NCBI Taxonomy" id="1260629"/>
    <lineage>
        <taxon>Bacteria</taxon>
        <taxon>Bacillati</taxon>
        <taxon>Bacillota</taxon>
        <taxon>Clostridia</taxon>
        <taxon>Eubacteriales</taxon>
        <taxon>Proteinivoracaceae</taxon>
        <taxon>Proteinivorax</taxon>
    </lineage>
</organism>
<dbReference type="RefSeq" id="WP_350342441.1">
    <property type="nucleotide sequence ID" value="NZ_CP158367.1"/>
</dbReference>
<name>A0AAU7VIF8_9FIRM</name>
<dbReference type="NCBIfam" id="NF001492">
    <property type="entry name" value="PRK00346.2-2"/>
    <property type="match status" value="1"/>
</dbReference>
<evidence type="ECO:0000256" key="9">
    <source>
        <dbReference type="HAMAP-Rule" id="MF_00060"/>
    </source>
</evidence>
<dbReference type="FunFam" id="3.40.1210.10:FF:000001">
    <property type="entry name" value="5'/3'-nucleotidase SurE"/>
    <property type="match status" value="1"/>
</dbReference>
<accession>A0AAU7VIF8</accession>
<comment type="catalytic activity">
    <reaction evidence="1 9">
        <text>a ribonucleoside 5'-phosphate + H2O = a ribonucleoside + phosphate</text>
        <dbReference type="Rhea" id="RHEA:12484"/>
        <dbReference type="ChEBI" id="CHEBI:15377"/>
        <dbReference type="ChEBI" id="CHEBI:18254"/>
        <dbReference type="ChEBI" id="CHEBI:43474"/>
        <dbReference type="ChEBI" id="CHEBI:58043"/>
        <dbReference type="EC" id="3.1.3.5"/>
    </reaction>
</comment>
<comment type="subcellular location">
    <subcellularLocation>
        <location evidence="3 9">Cytoplasm</location>
    </subcellularLocation>
</comment>
<evidence type="ECO:0000259" key="10">
    <source>
        <dbReference type="Pfam" id="PF01975"/>
    </source>
</evidence>
<evidence type="ECO:0000313" key="11">
    <source>
        <dbReference type="EMBL" id="XBX73679.1"/>
    </source>
</evidence>
<dbReference type="GO" id="GO:0008253">
    <property type="term" value="F:5'-nucleotidase activity"/>
    <property type="evidence" value="ECO:0007669"/>
    <property type="project" value="UniProtKB-UniRule"/>
</dbReference>
<keyword evidence="5 9" id="KW-0963">Cytoplasm</keyword>
<keyword evidence="8 9" id="KW-0378">Hydrolase</keyword>
<dbReference type="PANTHER" id="PTHR30457">
    <property type="entry name" value="5'-NUCLEOTIDASE SURE"/>
    <property type="match status" value="1"/>
</dbReference>
<evidence type="ECO:0000256" key="5">
    <source>
        <dbReference type="ARBA" id="ARBA00022490"/>
    </source>
</evidence>
<dbReference type="Pfam" id="PF01975">
    <property type="entry name" value="SurE"/>
    <property type="match status" value="1"/>
</dbReference>
<evidence type="ECO:0000256" key="2">
    <source>
        <dbReference type="ARBA" id="ARBA00001946"/>
    </source>
</evidence>
<dbReference type="PANTHER" id="PTHR30457:SF12">
    <property type="entry name" value="5'_3'-NUCLEOTIDASE SURE"/>
    <property type="match status" value="1"/>
</dbReference>
<proteinExistence type="inferred from homology"/>
<feature type="domain" description="Survival protein SurE-like phosphatase/nucleotidase" evidence="10">
    <location>
        <begin position="3"/>
        <end position="188"/>
    </location>
</feature>
<comment type="cofactor">
    <cofactor evidence="2">
        <name>Mg(2+)</name>
        <dbReference type="ChEBI" id="CHEBI:18420"/>
    </cofactor>
</comment>
<comment type="cofactor">
    <cofactor evidence="9">
        <name>a divalent metal cation</name>
        <dbReference type="ChEBI" id="CHEBI:60240"/>
    </cofactor>
    <text evidence="9">Binds 1 divalent metal cation per subunit.</text>
</comment>
<dbReference type="GO" id="GO:0046872">
    <property type="term" value="F:metal ion binding"/>
    <property type="evidence" value="ECO:0007669"/>
    <property type="project" value="UniProtKB-UniRule"/>
</dbReference>